<organism evidence="3 4">
    <name type="scientific">Poseidonocella sedimentorum</name>
    <dbReference type="NCBI Taxonomy" id="871652"/>
    <lineage>
        <taxon>Bacteria</taxon>
        <taxon>Pseudomonadati</taxon>
        <taxon>Pseudomonadota</taxon>
        <taxon>Alphaproteobacteria</taxon>
        <taxon>Rhodobacterales</taxon>
        <taxon>Roseobacteraceae</taxon>
        <taxon>Poseidonocella</taxon>
    </lineage>
</organism>
<dbReference type="InterPro" id="IPR003675">
    <property type="entry name" value="Rce1/LyrA-like_dom"/>
</dbReference>
<dbReference type="GO" id="GO:0004175">
    <property type="term" value="F:endopeptidase activity"/>
    <property type="evidence" value="ECO:0007669"/>
    <property type="project" value="UniProtKB-ARBA"/>
</dbReference>
<protein>
    <recommendedName>
        <fullName evidence="2">CAAX prenyl protease 2/Lysostaphin resistance protein A-like domain-containing protein</fullName>
    </recommendedName>
</protein>
<dbReference type="AlphaFoldDB" id="A0A1I6D632"/>
<keyword evidence="1" id="KW-1133">Transmembrane helix</keyword>
<accession>A0A1I6D632</accession>
<dbReference type="Pfam" id="PF02517">
    <property type="entry name" value="Rce1-like"/>
    <property type="match status" value="1"/>
</dbReference>
<feature type="transmembrane region" description="Helical" evidence="1">
    <location>
        <begin position="229"/>
        <end position="247"/>
    </location>
</feature>
<dbReference type="GO" id="GO:0080120">
    <property type="term" value="P:CAAX-box protein maturation"/>
    <property type="evidence" value="ECO:0007669"/>
    <property type="project" value="UniProtKB-ARBA"/>
</dbReference>
<feature type="transmembrane region" description="Helical" evidence="1">
    <location>
        <begin position="67"/>
        <end position="90"/>
    </location>
</feature>
<gene>
    <name evidence="3" type="ORF">SAMN04515673_102242</name>
</gene>
<evidence type="ECO:0000313" key="3">
    <source>
        <dbReference type="EMBL" id="SFR00890.1"/>
    </source>
</evidence>
<keyword evidence="1" id="KW-0472">Membrane</keyword>
<reference evidence="3 4" key="1">
    <citation type="submission" date="2016-10" db="EMBL/GenBank/DDBJ databases">
        <authorList>
            <person name="de Groot N.N."/>
        </authorList>
    </citation>
    <scope>NUCLEOTIDE SEQUENCE [LARGE SCALE GENOMIC DNA]</scope>
    <source>
        <strain evidence="4">KMM 9023,NRIC 0796,JCM 17311,KCTC 23692</strain>
    </source>
</reference>
<name>A0A1I6D632_9RHOB</name>
<dbReference type="EMBL" id="FOYI01000002">
    <property type="protein sequence ID" value="SFR00890.1"/>
    <property type="molecule type" value="Genomic_DNA"/>
</dbReference>
<dbReference type="OrthoDB" id="7171777at2"/>
<sequence length="300" mass="32258">MNRPWPYAPHAAFCAPARRFPGLGRVALLLFTIEAIFLIALFATVLALKRAGVVSSGAEVSTGATAIGLLVQLFSFGLLSAALLVVLRCADGRGLWSLLGDPARLWPDLRVAFLAGAALLLAVELLPPWLWGGMSLGKPPLLWLLLLPVSLSALLVQVSAEELLFRGYLQQQLAVRFPDPRVWLILPNVLFALAHYDGQGDVIGDVHYVLWAFAFGLAASDLTARTGSLGAAIGFHLANNVYASLFWGERDGADSGLALWLSPPHTGHAPQATAPLDPNFFVSLCLLGLMWLAIRIALRR</sequence>
<dbReference type="Proteomes" id="UP000199302">
    <property type="component" value="Unassembled WGS sequence"/>
</dbReference>
<evidence type="ECO:0000313" key="4">
    <source>
        <dbReference type="Proteomes" id="UP000199302"/>
    </source>
</evidence>
<feature type="domain" description="CAAX prenyl protease 2/Lysostaphin resistance protein A-like" evidence="2">
    <location>
        <begin position="145"/>
        <end position="241"/>
    </location>
</feature>
<feature type="transmembrane region" description="Helical" evidence="1">
    <location>
        <begin position="280"/>
        <end position="298"/>
    </location>
</feature>
<proteinExistence type="predicted"/>
<feature type="transmembrane region" description="Helical" evidence="1">
    <location>
        <begin position="26"/>
        <end position="47"/>
    </location>
</feature>
<evidence type="ECO:0000259" key="2">
    <source>
        <dbReference type="Pfam" id="PF02517"/>
    </source>
</evidence>
<dbReference type="STRING" id="871652.SAMN04515673_102242"/>
<evidence type="ECO:0000256" key="1">
    <source>
        <dbReference type="SAM" id="Phobius"/>
    </source>
</evidence>
<feature type="transmembrane region" description="Helical" evidence="1">
    <location>
        <begin position="141"/>
        <end position="160"/>
    </location>
</feature>
<keyword evidence="1" id="KW-0812">Transmembrane</keyword>
<feature type="transmembrane region" description="Helical" evidence="1">
    <location>
        <begin position="111"/>
        <end position="129"/>
    </location>
</feature>
<keyword evidence="4" id="KW-1185">Reference proteome</keyword>